<dbReference type="Pfam" id="PF21806">
    <property type="entry name" value="DUF6879"/>
    <property type="match status" value="1"/>
</dbReference>
<name>A0ABN3K0D2_9ACTN</name>
<reference evidence="2 3" key="1">
    <citation type="journal article" date="2019" name="Int. J. Syst. Evol. Microbiol.">
        <title>The Global Catalogue of Microorganisms (GCM) 10K type strain sequencing project: providing services to taxonomists for standard genome sequencing and annotation.</title>
        <authorList>
            <consortium name="The Broad Institute Genomics Platform"/>
            <consortium name="The Broad Institute Genome Sequencing Center for Infectious Disease"/>
            <person name="Wu L."/>
            <person name="Ma J."/>
        </authorList>
    </citation>
    <scope>NUCLEOTIDE SEQUENCE [LARGE SCALE GENOMIC DNA]</scope>
    <source>
        <strain evidence="2 3">JCM 3325</strain>
    </source>
</reference>
<protein>
    <recommendedName>
        <fullName evidence="1">DUF6879 domain-containing protein</fullName>
    </recommendedName>
</protein>
<sequence>MPKEQEPTFAELLATTGTSAVHLEMHDQHMTSDPAYQAWLVGQPPRQAPQEQYQSYTRLVSDAVARGVVIRRARIVSEPVSDYVRWEHSLTEPVNIAAGEKVRWLPRSLASTLALPGNPYWVFDERLVRFSLFGGDGEVHGHQYSEDPEVIKLCMSAFEAVWENATPHGEYNV</sequence>
<organism evidence="2 3">
    <name type="scientific">Actinomadura vinacea</name>
    <dbReference type="NCBI Taxonomy" id="115336"/>
    <lineage>
        <taxon>Bacteria</taxon>
        <taxon>Bacillati</taxon>
        <taxon>Actinomycetota</taxon>
        <taxon>Actinomycetes</taxon>
        <taxon>Streptosporangiales</taxon>
        <taxon>Thermomonosporaceae</taxon>
        <taxon>Actinomadura</taxon>
    </lineage>
</organism>
<accession>A0ABN3K0D2</accession>
<comment type="caution">
    <text evidence="2">The sequence shown here is derived from an EMBL/GenBank/DDBJ whole genome shotgun (WGS) entry which is preliminary data.</text>
</comment>
<dbReference type="Proteomes" id="UP001501231">
    <property type="component" value="Unassembled WGS sequence"/>
</dbReference>
<gene>
    <name evidence="2" type="ORF">GCM10010191_68610</name>
</gene>
<dbReference type="InterPro" id="IPR049244">
    <property type="entry name" value="DUF6879"/>
</dbReference>
<evidence type="ECO:0000313" key="2">
    <source>
        <dbReference type="EMBL" id="GAA2442563.1"/>
    </source>
</evidence>
<evidence type="ECO:0000313" key="3">
    <source>
        <dbReference type="Proteomes" id="UP001501231"/>
    </source>
</evidence>
<feature type="domain" description="DUF6879" evidence="1">
    <location>
        <begin position="8"/>
        <end position="171"/>
    </location>
</feature>
<evidence type="ECO:0000259" key="1">
    <source>
        <dbReference type="Pfam" id="PF21806"/>
    </source>
</evidence>
<keyword evidence="3" id="KW-1185">Reference proteome</keyword>
<dbReference type="RefSeq" id="WP_344594645.1">
    <property type="nucleotide sequence ID" value="NZ_BAAARW010000026.1"/>
</dbReference>
<proteinExistence type="predicted"/>
<dbReference type="EMBL" id="BAAARW010000026">
    <property type="protein sequence ID" value="GAA2442563.1"/>
    <property type="molecule type" value="Genomic_DNA"/>
</dbReference>